<dbReference type="Proteomes" id="UP001156441">
    <property type="component" value="Unassembled WGS sequence"/>
</dbReference>
<evidence type="ECO:0000313" key="1">
    <source>
        <dbReference type="EMBL" id="MCT2583584.1"/>
    </source>
</evidence>
<dbReference type="EMBL" id="JAFFZE010000009">
    <property type="protein sequence ID" value="MCT2583584.1"/>
    <property type="molecule type" value="Genomic_DNA"/>
</dbReference>
<organism evidence="1 2">
    <name type="scientific">Actinophytocola gossypii</name>
    <dbReference type="NCBI Taxonomy" id="2812003"/>
    <lineage>
        <taxon>Bacteria</taxon>
        <taxon>Bacillati</taxon>
        <taxon>Actinomycetota</taxon>
        <taxon>Actinomycetes</taxon>
        <taxon>Pseudonocardiales</taxon>
        <taxon>Pseudonocardiaceae</taxon>
    </lineage>
</organism>
<protein>
    <submittedName>
        <fullName evidence="1">Uncharacterized protein</fullName>
    </submittedName>
</protein>
<evidence type="ECO:0000313" key="2">
    <source>
        <dbReference type="Proteomes" id="UP001156441"/>
    </source>
</evidence>
<reference evidence="1 2" key="1">
    <citation type="submission" date="2021-02" db="EMBL/GenBank/DDBJ databases">
        <title>Actinophytocola xerophila sp. nov., isolated from soil of cotton cropping field.</title>
        <authorList>
            <person name="Huang R."/>
            <person name="Chen X."/>
            <person name="Ge X."/>
            <person name="Liu W."/>
        </authorList>
    </citation>
    <scope>NUCLEOTIDE SEQUENCE [LARGE SCALE GENOMIC DNA]</scope>
    <source>
        <strain evidence="1 2">S1-96</strain>
    </source>
</reference>
<sequence>MRSDDPDRPTERAEAAALAAGLGAWTLTVRVNRTLATLDTWTDDERTVLRRIAAHFGLPTEPRPADERAPRVY</sequence>
<dbReference type="RefSeq" id="WP_260190947.1">
    <property type="nucleotide sequence ID" value="NZ_JAFFZE010000009.1"/>
</dbReference>
<comment type="caution">
    <text evidence="1">The sequence shown here is derived from an EMBL/GenBank/DDBJ whole genome shotgun (WGS) entry which is preliminary data.</text>
</comment>
<gene>
    <name evidence="1" type="ORF">JT362_10695</name>
</gene>
<accession>A0ABT2J8I0</accession>
<name>A0ABT2J8I0_9PSEU</name>
<proteinExistence type="predicted"/>
<keyword evidence="2" id="KW-1185">Reference proteome</keyword>